<dbReference type="PROSITE" id="PS50011">
    <property type="entry name" value="PROTEIN_KINASE_DOM"/>
    <property type="match status" value="1"/>
</dbReference>
<proteinExistence type="predicted"/>
<dbReference type="GeneID" id="43637274"/>
<evidence type="ECO:0000313" key="5">
    <source>
        <dbReference type="Proteomes" id="UP000325672"/>
    </source>
</evidence>
<accession>A0A5N6TCF7</accession>
<keyword evidence="4" id="KW-0418">Kinase</keyword>
<keyword evidence="2" id="KW-0732">Signal</keyword>
<dbReference type="GO" id="GO:0005524">
    <property type="term" value="F:ATP binding"/>
    <property type="evidence" value="ECO:0007669"/>
    <property type="project" value="InterPro"/>
</dbReference>
<dbReference type="Gene3D" id="3.30.200.20">
    <property type="entry name" value="Phosphorylase Kinase, domain 1"/>
    <property type="match status" value="1"/>
</dbReference>
<evidence type="ECO:0000313" key="4">
    <source>
        <dbReference type="EMBL" id="KAE8144065.1"/>
    </source>
</evidence>
<dbReference type="Gene3D" id="1.10.510.10">
    <property type="entry name" value="Transferase(Phosphotransferase) domain 1"/>
    <property type="match status" value="1"/>
</dbReference>
<dbReference type="Proteomes" id="UP000325672">
    <property type="component" value="Unassembled WGS sequence"/>
</dbReference>
<feature type="domain" description="Protein kinase" evidence="3">
    <location>
        <begin position="209"/>
        <end position="521"/>
    </location>
</feature>
<gene>
    <name evidence="4" type="ORF">BDV38DRAFT_232756</name>
</gene>
<dbReference type="EMBL" id="ML743551">
    <property type="protein sequence ID" value="KAE8144065.1"/>
    <property type="molecule type" value="Genomic_DNA"/>
</dbReference>
<feature type="region of interest" description="Disordered" evidence="1">
    <location>
        <begin position="545"/>
        <end position="570"/>
    </location>
</feature>
<keyword evidence="5" id="KW-1185">Reference proteome</keyword>
<dbReference type="InterPro" id="IPR011009">
    <property type="entry name" value="Kinase-like_dom_sf"/>
</dbReference>
<dbReference type="OrthoDB" id="1046782at2759"/>
<protein>
    <submittedName>
        <fullName evidence="4">Kinase-like domain-containing protein</fullName>
    </submittedName>
</protein>
<dbReference type="CDD" id="cd00180">
    <property type="entry name" value="PKc"/>
    <property type="match status" value="1"/>
</dbReference>
<dbReference type="AlphaFoldDB" id="A0A5N6TCF7"/>
<sequence length="629" mass="72076">MYTPCYLLFPLACLFLLLSWNLRRIKDGPRPQPDSPKQFPPVMSPPMSREGSRSSQDSFPCLTSTSDRIRECTFKLTFIPRSFVDAKINEKAVQDILAEKRIGSRSRRAKLAKKIVQSAQKLFIVLLMSRKVDYINTFLDRGIQDDNLPFKLDENGLRTSQGQEVPVPEEWDYYDLETLEAKQWRVLIPVFHQGAHYDFPEQQIFPFVGKESSKSAEGGFGRVSCERIHADHHKFWEYPDSKSQGCRVAIKTLLSRERHLFERETYFLKTLGPHPHLINLLCTYSFKEDNHLVFPYADENLREYWKRTGLPEWNSQNLLWCLKQVVGIVGGLSVIHKLSRAGKPTSKTLYGRHGDLRPANILWFKKRPGCTDPNGILLIADLGLAKLHRFESRSNDIDAVFPLTYSPPRHPGERITRAFDIWSLGCLLLEFVTYIICGEKAIEEFSQLRGYDDPRTEFNTDCFYSIDHEEVRPSVEYWVAKLTTEPRCSPVFSDLLDLIMFGMIRIEPGKRKSAQKIHRELEAMRKRAESDPQYLLGSYEMPPQQELDDLQEPTPKALPSARGVPHGSTYFTPDGHGLGDAISKATPLHLNRLGPEMQPRLANDSDDSWSMSDLGLPRSRGTWPQGTSS</sequence>
<evidence type="ECO:0000256" key="1">
    <source>
        <dbReference type="SAM" id="MobiDB-lite"/>
    </source>
</evidence>
<feature type="compositionally biased region" description="Pro residues" evidence="1">
    <location>
        <begin position="30"/>
        <end position="44"/>
    </location>
</feature>
<dbReference type="InterPro" id="IPR000719">
    <property type="entry name" value="Prot_kinase_dom"/>
</dbReference>
<evidence type="ECO:0000256" key="2">
    <source>
        <dbReference type="SAM" id="SignalP"/>
    </source>
</evidence>
<organism evidence="4 5">
    <name type="scientific">Aspergillus pseudotamarii</name>
    <dbReference type="NCBI Taxonomy" id="132259"/>
    <lineage>
        <taxon>Eukaryota</taxon>
        <taxon>Fungi</taxon>
        <taxon>Dikarya</taxon>
        <taxon>Ascomycota</taxon>
        <taxon>Pezizomycotina</taxon>
        <taxon>Eurotiomycetes</taxon>
        <taxon>Eurotiomycetidae</taxon>
        <taxon>Eurotiales</taxon>
        <taxon>Aspergillaceae</taxon>
        <taxon>Aspergillus</taxon>
        <taxon>Aspergillus subgen. Circumdati</taxon>
    </lineage>
</organism>
<feature type="chain" id="PRO_5024906318" evidence="2">
    <location>
        <begin position="20"/>
        <end position="629"/>
    </location>
</feature>
<feature type="signal peptide" evidence="2">
    <location>
        <begin position="1"/>
        <end position="19"/>
    </location>
</feature>
<reference evidence="4 5" key="1">
    <citation type="submission" date="2019-04" db="EMBL/GenBank/DDBJ databases">
        <title>Friends and foes A comparative genomics study of 23 Aspergillus species from section Flavi.</title>
        <authorList>
            <consortium name="DOE Joint Genome Institute"/>
            <person name="Kjaerbolling I."/>
            <person name="Vesth T."/>
            <person name="Frisvad J.C."/>
            <person name="Nybo J.L."/>
            <person name="Theobald S."/>
            <person name="Kildgaard S."/>
            <person name="Isbrandt T."/>
            <person name="Kuo A."/>
            <person name="Sato A."/>
            <person name="Lyhne E.K."/>
            <person name="Kogle M.E."/>
            <person name="Wiebenga A."/>
            <person name="Kun R.S."/>
            <person name="Lubbers R.J."/>
            <person name="Makela M.R."/>
            <person name="Barry K."/>
            <person name="Chovatia M."/>
            <person name="Clum A."/>
            <person name="Daum C."/>
            <person name="Haridas S."/>
            <person name="He G."/>
            <person name="LaButti K."/>
            <person name="Lipzen A."/>
            <person name="Mondo S."/>
            <person name="Riley R."/>
            <person name="Salamov A."/>
            <person name="Simmons B.A."/>
            <person name="Magnuson J.K."/>
            <person name="Henrissat B."/>
            <person name="Mortensen U.H."/>
            <person name="Larsen T.O."/>
            <person name="Devries R.P."/>
            <person name="Grigoriev I.V."/>
            <person name="Machida M."/>
            <person name="Baker S.E."/>
            <person name="Andersen M.R."/>
        </authorList>
    </citation>
    <scope>NUCLEOTIDE SEQUENCE [LARGE SCALE GENOMIC DNA]</scope>
    <source>
        <strain evidence="4 5">CBS 117625</strain>
    </source>
</reference>
<evidence type="ECO:0000259" key="3">
    <source>
        <dbReference type="PROSITE" id="PS50011"/>
    </source>
</evidence>
<dbReference type="PANTHER" id="PTHR24359">
    <property type="entry name" value="SERINE/THREONINE-PROTEIN KINASE SBK1"/>
    <property type="match status" value="1"/>
</dbReference>
<keyword evidence="4" id="KW-0808">Transferase</keyword>
<dbReference type="PANTHER" id="PTHR24359:SF1">
    <property type="entry name" value="INHIBITOR OF NUCLEAR FACTOR KAPPA-B KINASE EPSILON SUBUNIT HOMOLOG 1-RELATED"/>
    <property type="match status" value="1"/>
</dbReference>
<name>A0A5N6TCF7_ASPPS</name>
<dbReference type="Pfam" id="PF00069">
    <property type="entry name" value="Pkinase"/>
    <property type="match status" value="1"/>
</dbReference>
<feature type="region of interest" description="Disordered" evidence="1">
    <location>
        <begin position="28"/>
        <end position="61"/>
    </location>
</feature>
<dbReference type="RefSeq" id="XP_031920128.1">
    <property type="nucleotide sequence ID" value="XM_032053064.1"/>
</dbReference>
<feature type="region of interest" description="Disordered" evidence="1">
    <location>
        <begin position="589"/>
        <end position="629"/>
    </location>
</feature>
<dbReference type="GO" id="GO:0004674">
    <property type="term" value="F:protein serine/threonine kinase activity"/>
    <property type="evidence" value="ECO:0007669"/>
    <property type="project" value="TreeGrafter"/>
</dbReference>
<dbReference type="SUPFAM" id="SSF56112">
    <property type="entry name" value="Protein kinase-like (PK-like)"/>
    <property type="match status" value="1"/>
</dbReference>